<sequence length="385" mass="43696">MCAATFASDGDLNALKNFVENGGDINIPKSNVRNSLILFRIGETALHLACWFMKSEEMCNYLIEKGANVNARTNSGFTILHYALGGKSKISVVRNLLEHGANPNGETNSKQSCLQFAIQNNCPMISMKLVVEYGGEIKNISGDKGKELQEYSKNVSQNKSSYSKDFLELFKSKKLADCTIDEIPCHKLILETRLGKTINQIEEILIDYSKEEKNIFLEWAYSGIYQIKNIDLLKKIAEKFGIAKSDFRSKSLGLVTDLSVLYTQENSKDFFILVKDDVNEEDEENEEEEYEEIPVHKLFLQARSGLFREMFGNVTENSNKVKDFSGKTIESIEIFIKFLYTDSIVLTADDDPILIVEELSDAAEYYQLSSKKKLEEELKEFSKNN</sequence>
<keyword evidence="2 3" id="KW-0040">ANK repeat</keyword>
<dbReference type="SMART" id="SM00225">
    <property type="entry name" value="BTB"/>
    <property type="match status" value="1"/>
</dbReference>
<evidence type="ECO:0000313" key="5">
    <source>
        <dbReference type="EMBL" id="KAJ3452227.1"/>
    </source>
</evidence>
<dbReference type="CDD" id="cd18186">
    <property type="entry name" value="BTB_POZ_ZBTB_KLHL-like"/>
    <property type="match status" value="1"/>
</dbReference>
<evidence type="ECO:0000256" key="2">
    <source>
        <dbReference type="ARBA" id="ARBA00023043"/>
    </source>
</evidence>
<evidence type="ECO:0000256" key="3">
    <source>
        <dbReference type="PROSITE-ProRule" id="PRU00023"/>
    </source>
</evidence>
<evidence type="ECO:0000259" key="4">
    <source>
        <dbReference type="PROSITE" id="PS50097"/>
    </source>
</evidence>
<gene>
    <name evidence="5" type="ORF">M0812_03991</name>
</gene>
<reference evidence="5" key="1">
    <citation type="submission" date="2022-08" db="EMBL/GenBank/DDBJ databases">
        <title>Novel sulphate-reducing endosymbionts in the free-living metamonad Anaeramoeba.</title>
        <authorList>
            <person name="Jerlstrom-Hultqvist J."/>
            <person name="Cepicka I."/>
            <person name="Gallot-Lavallee L."/>
            <person name="Salas-Leiva D."/>
            <person name="Curtis B.A."/>
            <person name="Zahonova K."/>
            <person name="Pipaliya S."/>
            <person name="Dacks J."/>
            <person name="Roger A.J."/>
        </authorList>
    </citation>
    <scope>NUCLEOTIDE SEQUENCE</scope>
    <source>
        <strain evidence="5">Busselton2</strain>
    </source>
</reference>
<accession>A0AAV8AH97</accession>
<dbReference type="PANTHER" id="PTHR24141">
    <property type="entry name" value="2-5A-DEPENDENT RIBONUCLEASE"/>
    <property type="match status" value="1"/>
</dbReference>
<dbReference type="SUPFAM" id="SSF48403">
    <property type="entry name" value="Ankyrin repeat"/>
    <property type="match status" value="1"/>
</dbReference>
<dbReference type="PROSITE" id="PS50097">
    <property type="entry name" value="BTB"/>
    <property type="match status" value="1"/>
</dbReference>
<dbReference type="GO" id="GO:0004540">
    <property type="term" value="F:RNA nuclease activity"/>
    <property type="evidence" value="ECO:0007669"/>
    <property type="project" value="TreeGrafter"/>
</dbReference>
<feature type="repeat" description="ANK" evidence="3">
    <location>
        <begin position="75"/>
        <end position="108"/>
    </location>
</feature>
<proteinExistence type="predicted"/>
<evidence type="ECO:0000256" key="1">
    <source>
        <dbReference type="ARBA" id="ARBA00022737"/>
    </source>
</evidence>
<dbReference type="GO" id="GO:0006396">
    <property type="term" value="P:RNA processing"/>
    <property type="evidence" value="ECO:0007669"/>
    <property type="project" value="TreeGrafter"/>
</dbReference>
<dbReference type="Gene3D" id="3.30.710.10">
    <property type="entry name" value="Potassium Channel Kv1.1, Chain A"/>
    <property type="match status" value="1"/>
</dbReference>
<dbReference type="SUPFAM" id="SSF54695">
    <property type="entry name" value="POZ domain"/>
    <property type="match status" value="1"/>
</dbReference>
<evidence type="ECO:0000313" key="6">
    <source>
        <dbReference type="Proteomes" id="UP001146793"/>
    </source>
</evidence>
<dbReference type="InterPro" id="IPR011333">
    <property type="entry name" value="SKP1/BTB/POZ_sf"/>
</dbReference>
<keyword evidence="1" id="KW-0677">Repeat</keyword>
<dbReference type="GO" id="GO:0003723">
    <property type="term" value="F:RNA binding"/>
    <property type="evidence" value="ECO:0007669"/>
    <property type="project" value="TreeGrafter"/>
</dbReference>
<feature type="domain" description="BTB" evidence="4">
    <location>
        <begin position="268"/>
        <end position="348"/>
    </location>
</feature>
<dbReference type="SMART" id="SM00248">
    <property type="entry name" value="ANK"/>
    <property type="match status" value="3"/>
</dbReference>
<dbReference type="AlphaFoldDB" id="A0AAV8AH97"/>
<dbReference type="InterPro" id="IPR036770">
    <property type="entry name" value="Ankyrin_rpt-contain_sf"/>
</dbReference>
<dbReference type="InterPro" id="IPR000210">
    <property type="entry name" value="BTB/POZ_dom"/>
</dbReference>
<organism evidence="5 6">
    <name type="scientific">Anaeramoeba flamelloides</name>
    <dbReference type="NCBI Taxonomy" id="1746091"/>
    <lineage>
        <taxon>Eukaryota</taxon>
        <taxon>Metamonada</taxon>
        <taxon>Anaeramoebidae</taxon>
        <taxon>Anaeramoeba</taxon>
    </lineage>
</organism>
<comment type="caution">
    <text evidence="5">The sequence shown here is derived from an EMBL/GenBank/DDBJ whole genome shotgun (WGS) entry which is preliminary data.</text>
</comment>
<dbReference type="PROSITE" id="PS50297">
    <property type="entry name" value="ANK_REP_REGION"/>
    <property type="match status" value="2"/>
</dbReference>
<name>A0AAV8AH97_9EUKA</name>
<dbReference type="InterPro" id="IPR002110">
    <property type="entry name" value="Ankyrin_rpt"/>
</dbReference>
<dbReference type="PANTHER" id="PTHR24141:SF1">
    <property type="entry name" value="2-5A-DEPENDENT RIBONUCLEASE"/>
    <property type="match status" value="1"/>
</dbReference>
<dbReference type="Pfam" id="PF00651">
    <property type="entry name" value="BTB"/>
    <property type="match status" value="1"/>
</dbReference>
<dbReference type="EMBL" id="JANTQA010000008">
    <property type="protein sequence ID" value="KAJ3452227.1"/>
    <property type="molecule type" value="Genomic_DNA"/>
</dbReference>
<dbReference type="Proteomes" id="UP001146793">
    <property type="component" value="Unassembled WGS sequence"/>
</dbReference>
<dbReference type="Pfam" id="PF12796">
    <property type="entry name" value="Ank_2"/>
    <property type="match status" value="1"/>
</dbReference>
<dbReference type="PROSITE" id="PS50088">
    <property type="entry name" value="ANK_REPEAT"/>
    <property type="match status" value="2"/>
</dbReference>
<protein>
    <submittedName>
        <fullName evidence="5">Ankyrin repeat ph and sec7 domain containing protein secg-related</fullName>
    </submittedName>
</protein>
<feature type="repeat" description="ANK" evidence="3">
    <location>
        <begin position="41"/>
        <end position="74"/>
    </location>
</feature>
<dbReference type="Gene3D" id="1.25.40.20">
    <property type="entry name" value="Ankyrin repeat-containing domain"/>
    <property type="match status" value="1"/>
</dbReference>